<dbReference type="AlphaFoldDB" id="A0A382JED8"/>
<sequence>MKLDIVGVCTLERSNFNADHSDLGKICQES</sequence>
<organism evidence="1">
    <name type="scientific">marine metagenome</name>
    <dbReference type="NCBI Taxonomy" id="408172"/>
    <lineage>
        <taxon>unclassified sequences</taxon>
        <taxon>metagenomes</taxon>
        <taxon>ecological metagenomes</taxon>
    </lineage>
</organism>
<protein>
    <submittedName>
        <fullName evidence="1">Uncharacterized protein</fullName>
    </submittedName>
</protein>
<evidence type="ECO:0000313" key="1">
    <source>
        <dbReference type="EMBL" id="SVC09722.1"/>
    </source>
</evidence>
<accession>A0A382JED8</accession>
<dbReference type="EMBL" id="UINC01073386">
    <property type="protein sequence ID" value="SVC09722.1"/>
    <property type="molecule type" value="Genomic_DNA"/>
</dbReference>
<feature type="non-terminal residue" evidence="1">
    <location>
        <position position="30"/>
    </location>
</feature>
<proteinExistence type="predicted"/>
<name>A0A382JED8_9ZZZZ</name>
<reference evidence="1" key="1">
    <citation type="submission" date="2018-05" db="EMBL/GenBank/DDBJ databases">
        <authorList>
            <person name="Lanie J.A."/>
            <person name="Ng W.-L."/>
            <person name="Kazmierczak K.M."/>
            <person name="Andrzejewski T.M."/>
            <person name="Davidsen T.M."/>
            <person name="Wayne K.J."/>
            <person name="Tettelin H."/>
            <person name="Glass J.I."/>
            <person name="Rusch D."/>
            <person name="Podicherti R."/>
            <person name="Tsui H.-C.T."/>
            <person name="Winkler M.E."/>
        </authorList>
    </citation>
    <scope>NUCLEOTIDE SEQUENCE</scope>
</reference>
<gene>
    <name evidence="1" type="ORF">METZ01_LOCUS262576</name>
</gene>